<proteinExistence type="predicted"/>
<dbReference type="AlphaFoldDB" id="A0A0A8XT48"/>
<sequence>MKCYVLNETKSTYLSEHLSTLGTLVFLSGYSSLLNLNIFQLQFELHHTGLNLQFIFRRIHFDYSSLVPQLRNIN</sequence>
<accession>A0A0A8XT48</accession>
<reference evidence="1" key="1">
    <citation type="submission" date="2014-09" db="EMBL/GenBank/DDBJ databases">
        <authorList>
            <person name="Magalhaes I.L.F."/>
            <person name="Oliveira U."/>
            <person name="Santos F.R."/>
            <person name="Vidigal T.H.D.A."/>
            <person name="Brescovit A.D."/>
            <person name="Santos A.J."/>
        </authorList>
    </citation>
    <scope>NUCLEOTIDE SEQUENCE</scope>
    <source>
        <tissue evidence="1">Shoot tissue taken approximately 20 cm above the soil surface</tissue>
    </source>
</reference>
<organism evidence="1">
    <name type="scientific">Arundo donax</name>
    <name type="common">Giant reed</name>
    <name type="synonym">Donax arundinaceus</name>
    <dbReference type="NCBI Taxonomy" id="35708"/>
    <lineage>
        <taxon>Eukaryota</taxon>
        <taxon>Viridiplantae</taxon>
        <taxon>Streptophyta</taxon>
        <taxon>Embryophyta</taxon>
        <taxon>Tracheophyta</taxon>
        <taxon>Spermatophyta</taxon>
        <taxon>Magnoliopsida</taxon>
        <taxon>Liliopsida</taxon>
        <taxon>Poales</taxon>
        <taxon>Poaceae</taxon>
        <taxon>PACMAD clade</taxon>
        <taxon>Arundinoideae</taxon>
        <taxon>Arundineae</taxon>
        <taxon>Arundo</taxon>
    </lineage>
</organism>
<protein>
    <submittedName>
        <fullName evidence="1">Uncharacterized protein</fullName>
    </submittedName>
</protein>
<dbReference type="EMBL" id="GBRH01282988">
    <property type="protein sequence ID" value="JAD14907.1"/>
    <property type="molecule type" value="Transcribed_RNA"/>
</dbReference>
<name>A0A0A8XT48_ARUDO</name>
<reference evidence="1" key="2">
    <citation type="journal article" date="2015" name="Data Brief">
        <title>Shoot transcriptome of the giant reed, Arundo donax.</title>
        <authorList>
            <person name="Barrero R.A."/>
            <person name="Guerrero F.D."/>
            <person name="Moolhuijzen P."/>
            <person name="Goolsby J.A."/>
            <person name="Tidwell J."/>
            <person name="Bellgard S.E."/>
            <person name="Bellgard M.I."/>
        </authorList>
    </citation>
    <scope>NUCLEOTIDE SEQUENCE</scope>
    <source>
        <tissue evidence="1">Shoot tissue taken approximately 20 cm above the soil surface</tissue>
    </source>
</reference>
<evidence type="ECO:0000313" key="1">
    <source>
        <dbReference type="EMBL" id="JAD14907.1"/>
    </source>
</evidence>